<dbReference type="RefSeq" id="XP_019863018.1">
    <property type="nucleotide sequence ID" value="XM_020007459.1"/>
</dbReference>
<evidence type="ECO:0000313" key="8">
    <source>
        <dbReference type="Proteomes" id="UP000007879"/>
    </source>
</evidence>
<comment type="subcellular location">
    <subcellularLocation>
        <location evidence="1">Cell projection</location>
        <location evidence="1">Cilium</location>
    </subcellularLocation>
    <subcellularLocation>
        <location evidence="2">Cytoplasm</location>
    </subcellularLocation>
</comment>
<reference evidence="7" key="2">
    <citation type="submission" date="2024-06" db="UniProtKB">
        <authorList>
            <consortium name="EnsemblMetazoa"/>
        </authorList>
    </citation>
    <scope>IDENTIFICATION</scope>
</reference>
<dbReference type="InterPro" id="IPR033305">
    <property type="entry name" value="Hydin-like"/>
</dbReference>
<organism evidence="7 8">
    <name type="scientific">Amphimedon queenslandica</name>
    <name type="common">Sponge</name>
    <dbReference type="NCBI Taxonomy" id="400682"/>
    <lineage>
        <taxon>Eukaryota</taxon>
        <taxon>Metazoa</taxon>
        <taxon>Porifera</taxon>
        <taxon>Demospongiae</taxon>
        <taxon>Heteroscleromorpha</taxon>
        <taxon>Haplosclerida</taxon>
        <taxon>Niphatidae</taxon>
        <taxon>Amphimedon</taxon>
    </lineage>
</organism>
<dbReference type="GO" id="GO:0003341">
    <property type="term" value="P:cilium movement"/>
    <property type="evidence" value="ECO:0007669"/>
    <property type="project" value="TreeGrafter"/>
</dbReference>
<keyword evidence="3" id="KW-0963">Cytoplasm</keyword>
<dbReference type="PANTHER" id="PTHR23053:SF0">
    <property type="entry name" value="HYDROCEPHALUS-INDUCING PROTEIN HOMOLOG"/>
    <property type="match status" value="1"/>
</dbReference>
<dbReference type="KEGG" id="aqu:109591834"/>
<dbReference type="AlphaFoldDB" id="A0AAN0K1J7"/>
<dbReference type="InterPro" id="IPR013783">
    <property type="entry name" value="Ig-like_fold"/>
</dbReference>
<feature type="domain" description="HYDIN/VesB/CFA65-like Ig-like" evidence="6">
    <location>
        <begin position="18"/>
        <end position="119"/>
    </location>
</feature>
<dbReference type="GO" id="GO:0005930">
    <property type="term" value="C:axoneme"/>
    <property type="evidence" value="ECO:0007669"/>
    <property type="project" value="TreeGrafter"/>
</dbReference>
<dbReference type="GO" id="GO:1904158">
    <property type="term" value="P:axonemal central apparatus assembly"/>
    <property type="evidence" value="ECO:0007669"/>
    <property type="project" value="TreeGrafter"/>
</dbReference>
<dbReference type="PANTHER" id="PTHR23053">
    <property type="entry name" value="DLEC1 DELETED IN LUNG AND ESOPHAGEAL CANCER 1"/>
    <property type="match status" value="1"/>
</dbReference>
<dbReference type="GeneID" id="109591834"/>
<evidence type="ECO:0000256" key="4">
    <source>
        <dbReference type="ARBA" id="ARBA00023069"/>
    </source>
</evidence>
<feature type="domain" description="HYDIN/VesB/CFA65-like Ig-like" evidence="6">
    <location>
        <begin position="245"/>
        <end position="341"/>
    </location>
</feature>
<evidence type="ECO:0000259" key="6">
    <source>
        <dbReference type="Pfam" id="PF22544"/>
    </source>
</evidence>
<evidence type="ECO:0000256" key="3">
    <source>
        <dbReference type="ARBA" id="ARBA00022490"/>
    </source>
</evidence>
<keyword evidence="4" id="KW-0969">Cilium</keyword>
<sequence>ISNGPILPITLKGCGIEPSVEFGFTEYDFGPRFLHHPNMPPNVTTISITNKDVKELSIDCNYIKNPYLDLLFEPQILEPEECMEIDCYFRPQEPIRYSENMVFEINGICKKTVTITGQGALVKVEALQKVVNIGALIVHEKSSKKVKLVNKSPLAVTFTVNIVPSAQVPALQEAGVLSVSLCPNKLQQLGPDKEITLKPKEAVTAEVLFCPTSRVPQFSEEVIMESHGLSYPLFVVRGSCQGLEISLDSDHVPFGAVVMNSRSCRRILMMNTGDIGAKFNWDAEKFAPDFSIFPTSGYISPGMEVPFDLIFHPRGMQSDIRYDNLKCHIEGGRPLKITLSGMCIEQVPYKEV</sequence>
<dbReference type="EnsemblMetazoa" id="XM_020007459.1">
    <property type="protein sequence ID" value="XP_019863018.1"/>
    <property type="gene ID" value="LOC109591834"/>
</dbReference>
<dbReference type="Pfam" id="PF22544">
    <property type="entry name" value="HYDIN_VesB_CFA65-like_Ig"/>
    <property type="match status" value="2"/>
</dbReference>
<evidence type="ECO:0000256" key="2">
    <source>
        <dbReference type="ARBA" id="ARBA00004496"/>
    </source>
</evidence>
<protein>
    <recommendedName>
        <fullName evidence="6">HYDIN/VesB/CFA65-like Ig-like domain-containing protein</fullName>
    </recommendedName>
</protein>
<evidence type="ECO:0000256" key="1">
    <source>
        <dbReference type="ARBA" id="ARBA00004138"/>
    </source>
</evidence>
<proteinExistence type="predicted"/>
<evidence type="ECO:0000256" key="5">
    <source>
        <dbReference type="ARBA" id="ARBA00023273"/>
    </source>
</evidence>
<dbReference type="InterPro" id="IPR053879">
    <property type="entry name" value="HYDIN_VesB_CFA65-like_Ig"/>
</dbReference>
<reference evidence="8" key="1">
    <citation type="journal article" date="2010" name="Nature">
        <title>The Amphimedon queenslandica genome and the evolution of animal complexity.</title>
        <authorList>
            <person name="Srivastava M."/>
            <person name="Simakov O."/>
            <person name="Chapman J."/>
            <person name="Fahey B."/>
            <person name="Gauthier M.E."/>
            <person name="Mitros T."/>
            <person name="Richards G.S."/>
            <person name="Conaco C."/>
            <person name="Dacre M."/>
            <person name="Hellsten U."/>
            <person name="Larroux C."/>
            <person name="Putnam N.H."/>
            <person name="Stanke M."/>
            <person name="Adamska M."/>
            <person name="Darling A."/>
            <person name="Degnan S.M."/>
            <person name="Oakley T.H."/>
            <person name="Plachetzki D.C."/>
            <person name="Zhai Y."/>
            <person name="Adamski M."/>
            <person name="Calcino A."/>
            <person name="Cummins S.F."/>
            <person name="Goodstein D.M."/>
            <person name="Harris C."/>
            <person name="Jackson D.J."/>
            <person name="Leys S.P."/>
            <person name="Shu S."/>
            <person name="Woodcroft B.J."/>
            <person name="Vervoort M."/>
            <person name="Kosik K.S."/>
            <person name="Manning G."/>
            <person name="Degnan B.M."/>
            <person name="Rokhsar D.S."/>
        </authorList>
    </citation>
    <scope>NUCLEOTIDE SEQUENCE [LARGE SCALE GENOMIC DNA]</scope>
</reference>
<dbReference type="Proteomes" id="UP000007879">
    <property type="component" value="Unassembled WGS sequence"/>
</dbReference>
<name>A0AAN0K1J7_AMPQE</name>
<keyword evidence="8" id="KW-1185">Reference proteome</keyword>
<evidence type="ECO:0000313" key="7">
    <source>
        <dbReference type="EnsemblMetazoa" id="XP_019863018.1"/>
    </source>
</evidence>
<accession>A0AAN0K1J7</accession>
<dbReference type="Gene3D" id="2.60.40.10">
    <property type="entry name" value="Immunoglobulins"/>
    <property type="match status" value="3"/>
</dbReference>
<keyword evidence="5" id="KW-0966">Cell projection</keyword>